<evidence type="ECO:0000256" key="11">
    <source>
        <dbReference type="ARBA" id="ARBA00023136"/>
    </source>
</evidence>
<feature type="binding site" description="axial binding residue" evidence="14">
    <location>
        <position position="177"/>
    </location>
    <ligand>
        <name>heme</name>
        <dbReference type="ChEBI" id="CHEBI:30413"/>
        <label>4</label>
    </ligand>
    <ligandPart>
        <name>Fe</name>
        <dbReference type="ChEBI" id="CHEBI:18248"/>
    </ligandPart>
</feature>
<evidence type="ECO:0000256" key="4">
    <source>
        <dbReference type="ARBA" id="ARBA00022475"/>
    </source>
</evidence>
<feature type="binding site" evidence="13">
    <location>
        <position position="103"/>
    </location>
    <ligand>
        <name>a menaquinol</name>
        <dbReference type="ChEBI" id="CHEBI:18151"/>
    </ligand>
</feature>
<accession>A0A1G5QV07</accession>
<organism evidence="17 18">
    <name type="scientific">Thiohalomonas denitrificans</name>
    <dbReference type="NCBI Taxonomy" id="415747"/>
    <lineage>
        <taxon>Bacteria</taxon>
        <taxon>Pseudomonadati</taxon>
        <taxon>Pseudomonadota</taxon>
        <taxon>Gammaproteobacteria</taxon>
        <taxon>Thiohalomonadales</taxon>
        <taxon>Thiohalomonadaceae</taxon>
        <taxon>Thiohalomonas</taxon>
    </lineage>
</organism>
<feature type="binding site" description="covalent" evidence="13">
    <location>
        <position position="51"/>
    </location>
    <ligand>
        <name>heme</name>
        <dbReference type="ChEBI" id="CHEBI:30413"/>
        <label>1</label>
    </ligand>
</feature>
<evidence type="ECO:0000313" key="17">
    <source>
        <dbReference type="EMBL" id="SCZ65683.1"/>
    </source>
</evidence>
<evidence type="ECO:0000256" key="9">
    <source>
        <dbReference type="ARBA" id="ARBA00022989"/>
    </source>
</evidence>
<dbReference type="InterPro" id="IPR038266">
    <property type="entry name" value="NapC/NirT_cytc_sf"/>
</dbReference>
<evidence type="ECO:0000256" key="8">
    <source>
        <dbReference type="ARBA" id="ARBA00022982"/>
    </source>
</evidence>
<evidence type="ECO:0000256" key="3">
    <source>
        <dbReference type="ARBA" id="ARBA00022448"/>
    </source>
</evidence>
<dbReference type="InterPro" id="IPR036280">
    <property type="entry name" value="Multihaem_cyt_sf"/>
</dbReference>
<dbReference type="PANTHER" id="PTHR30333">
    <property type="entry name" value="CYTOCHROME C-TYPE PROTEIN"/>
    <property type="match status" value="1"/>
</dbReference>
<protein>
    <recommendedName>
        <fullName evidence="12">Cytochrome c-type protein</fullName>
    </recommendedName>
</protein>
<dbReference type="InterPro" id="IPR005126">
    <property type="entry name" value="NapC/NirT_cyt_c_N"/>
</dbReference>
<keyword evidence="18" id="KW-1185">Reference proteome</keyword>
<keyword evidence="7 12" id="KW-0479">Metal-binding</keyword>
<dbReference type="InterPro" id="IPR024717">
    <property type="entry name" value="NapC/NirT/NrfH"/>
</dbReference>
<dbReference type="GO" id="GO:0019333">
    <property type="term" value="P:denitrification pathway"/>
    <property type="evidence" value="ECO:0007669"/>
    <property type="project" value="InterPro"/>
</dbReference>
<evidence type="ECO:0000256" key="15">
    <source>
        <dbReference type="SAM" id="MobiDB-lite"/>
    </source>
</evidence>
<evidence type="ECO:0000256" key="13">
    <source>
        <dbReference type="PIRSR" id="PIRSR000013-1"/>
    </source>
</evidence>
<feature type="binding site" description="axial binding residue" evidence="14">
    <location>
        <position position="57"/>
    </location>
    <ligand>
        <name>heme</name>
        <dbReference type="ChEBI" id="CHEBI:30413"/>
        <label>1</label>
    </ligand>
    <ligandPart>
        <name>Fe</name>
        <dbReference type="ChEBI" id="CHEBI:18248"/>
    </ligandPart>
</feature>
<comment type="subcellular location">
    <subcellularLocation>
        <location evidence="1">Cell membrane</location>
        <topology evidence="1">Single-pass membrane protein</topology>
    </subcellularLocation>
</comment>
<feature type="binding site" description="covalent" evidence="13">
    <location>
        <position position="84"/>
    </location>
    <ligand>
        <name>heme</name>
        <dbReference type="ChEBI" id="CHEBI:30413"/>
        <label>2</label>
    </ligand>
</feature>
<gene>
    <name evidence="17" type="ORF">SAMN03097708_02865</name>
</gene>
<keyword evidence="8 12" id="KW-0249">Electron transport</keyword>
<feature type="binding site" description="axial binding residue" evidence="14">
    <location>
        <position position="85"/>
    </location>
    <ligand>
        <name>heme</name>
        <dbReference type="ChEBI" id="CHEBI:30413"/>
        <label>2</label>
    </ligand>
    <ligandPart>
        <name>Fe</name>
        <dbReference type="ChEBI" id="CHEBI:18248"/>
    </ligandPart>
</feature>
<feature type="binding site" description="covalent" evidence="13">
    <location>
        <position position="176"/>
    </location>
    <ligand>
        <name>heme</name>
        <dbReference type="ChEBI" id="CHEBI:30413"/>
        <label>4</label>
    </ligand>
</feature>
<keyword evidence="11" id="KW-0472">Membrane</keyword>
<dbReference type="PANTHER" id="PTHR30333:SF3">
    <property type="entry name" value="CYTOCHROME C-TYPE PROTEIN TORY"/>
    <property type="match status" value="1"/>
</dbReference>
<dbReference type="SUPFAM" id="SSF48695">
    <property type="entry name" value="Multiheme cytochromes"/>
    <property type="match status" value="1"/>
</dbReference>
<evidence type="ECO:0000256" key="7">
    <source>
        <dbReference type="ARBA" id="ARBA00022723"/>
    </source>
</evidence>
<keyword evidence="4" id="KW-1003">Cell membrane</keyword>
<keyword evidence="5 12" id="KW-0349">Heme</keyword>
<dbReference type="InterPro" id="IPR051174">
    <property type="entry name" value="Cytochrome_c-type_ET"/>
</dbReference>
<dbReference type="STRING" id="415747.SAMN03097708_02865"/>
<dbReference type="FunFam" id="1.10.3820.10:FF:000001">
    <property type="entry name" value="Cytochrome c-type protein"/>
    <property type="match status" value="1"/>
</dbReference>
<feature type="binding site" description="covalent" evidence="13">
    <location>
        <position position="144"/>
    </location>
    <ligand>
        <name>heme</name>
        <dbReference type="ChEBI" id="CHEBI:30413"/>
        <label>3</label>
    </ligand>
</feature>
<keyword evidence="9" id="KW-1133">Transmembrane helix</keyword>
<comment type="PTM">
    <text evidence="12">Binds 4 heme groups per subunit.</text>
</comment>
<dbReference type="Proteomes" id="UP000199648">
    <property type="component" value="Unassembled WGS sequence"/>
</dbReference>
<dbReference type="GO" id="GO:0005886">
    <property type="term" value="C:plasma membrane"/>
    <property type="evidence" value="ECO:0007669"/>
    <property type="project" value="UniProtKB-SubCell"/>
</dbReference>
<evidence type="ECO:0000256" key="1">
    <source>
        <dbReference type="ARBA" id="ARBA00004162"/>
    </source>
</evidence>
<evidence type="ECO:0000256" key="5">
    <source>
        <dbReference type="ARBA" id="ARBA00022617"/>
    </source>
</evidence>
<feature type="region of interest" description="Disordered" evidence="15">
    <location>
        <begin position="181"/>
        <end position="201"/>
    </location>
</feature>
<feature type="binding site" description="covalent" evidence="13">
    <location>
        <position position="173"/>
    </location>
    <ligand>
        <name>heme</name>
        <dbReference type="ChEBI" id="CHEBI:30413"/>
        <label>4</label>
    </ligand>
</feature>
<evidence type="ECO:0000313" key="18">
    <source>
        <dbReference type="Proteomes" id="UP000199648"/>
    </source>
</evidence>
<dbReference type="GO" id="GO:0046872">
    <property type="term" value="F:metal ion binding"/>
    <property type="evidence" value="ECO:0007669"/>
    <property type="project" value="UniProtKB-KW"/>
</dbReference>
<keyword evidence="6" id="KW-0812">Transmembrane</keyword>
<dbReference type="GO" id="GO:0009061">
    <property type="term" value="P:anaerobic respiration"/>
    <property type="evidence" value="ECO:0007669"/>
    <property type="project" value="TreeGrafter"/>
</dbReference>
<feature type="binding site" description="covalent" evidence="13">
    <location>
        <position position="54"/>
    </location>
    <ligand>
        <name>heme</name>
        <dbReference type="ChEBI" id="CHEBI:30413"/>
        <label>1</label>
    </ligand>
</feature>
<proteinExistence type="inferred from homology"/>
<evidence type="ECO:0000256" key="12">
    <source>
        <dbReference type="PIRNR" id="PIRNR000013"/>
    </source>
</evidence>
<dbReference type="GO" id="GO:0009055">
    <property type="term" value="F:electron transfer activity"/>
    <property type="evidence" value="ECO:0007669"/>
    <property type="project" value="TreeGrafter"/>
</dbReference>
<name>A0A1G5QV07_9GAMM</name>
<comment type="similarity">
    <text evidence="2">Belongs to the NapC/NirT/NrfH family.</text>
</comment>
<evidence type="ECO:0000256" key="10">
    <source>
        <dbReference type="ARBA" id="ARBA00023004"/>
    </source>
</evidence>
<feature type="binding site" description="axial binding residue" evidence="14">
    <location>
        <position position="182"/>
    </location>
    <ligand>
        <name>heme</name>
        <dbReference type="ChEBI" id="CHEBI:30413"/>
        <label>2</label>
    </ligand>
    <ligandPart>
        <name>Fe</name>
        <dbReference type="ChEBI" id="CHEBI:18248"/>
    </ligandPart>
</feature>
<dbReference type="PIRSF" id="PIRSF000013">
    <property type="entry name" value="4_hem_cytochrm_NapC"/>
    <property type="match status" value="1"/>
</dbReference>
<feature type="binding site" description="axial binding residue" evidence="14">
    <location>
        <position position="103"/>
    </location>
    <ligand>
        <name>heme</name>
        <dbReference type="ChEBI" id="CHEBI:30413"/>
        <label>1</label>
    </ligand>
    <ligandPart>
        <name>Fe</name>
        <dbReference type="ChEBI" id="CHEBI:18248"/>
    </ligandPart>
</feature>
<evidence type="ECO:0000256" key="14">
    <source>
        <dbReference type="PIRSR" id="PIRSR000013-2"/>
    </source>
</evidence>
<feature type="binding site" description="covalent" evidence="13">
    <location>
        <position position="141"/>
    </location>
    <ligand>
        <name>heme</name>
        <dbReference type="ChEBI" id="CHEBI:30413"/>
        <label>3</label>
    </ligand>
</feature>
<keyword evidence="10 12" id="KW-0408">Iron</keyword>
<reference evidence="17 18" key="1">
    <citation type="submission" date="2016-10" db="EMBL/GenBank/DDBJ databases">
        <authorList>
            <person name="de Groot N.N."/>
        </authorList>
    </citation>
    <scope>NUCLEOTIDE SEQUENCE [LARGE SCALE GENOMIC DNA]</scope>
    <source>
        <strain evidence="17 18">HLD2</strain>
    </source>
</reference>
<feature type="binding site" description="axial binding residue" evidence="14">
    <location>
        <position position="145"/>
    </location>
    <ligand>
        <name>heme</name>
        <dbReference type="ChEBI" id="CHEBI:30413"/>
        <label>3</label>
    </ligand>
    <ligandPart>
        <name>Fe</name>
        <dbReference type="ChEBI" id="CHEBI:18248"/>
    </ligandPart>
</feature>
<feature type="domain" description="NapC/NirT cytochrome c N-terminal" evidence="16">
    <location>
        <begin position="14"/>
        <end position="185"/>
    </location>
</feature>
<keyword evidence="3 12" id="KW-0813">Transport</keyword>
<feature type="compositionally biased region" description="Acidic residues" evidence="15">
    <location>
        <begin position="190"/>
        <end position="201"/>
    </location>
</feature>
<sequence>MGFIKAFISKLGRPSRRFAVGTLVAVGLVAGVLATSAFTVAVDSTNTTEFCISCHSMKDVPYQEYTASGHLKNRSGVSAGCPDCHVPKSFWPKMRAKVMAAKDVWHEMLGTIDSEEKFKERRLQMAERVWQGMKQSDSATCRSCHAWGSMNYEAQALRARRQHQAAQEQGETCIDCHKGITHTEPVPESDGTENADFDLAF</sequence>
<evidence type="ECO:0000259" key="16">
    <source>
        <dbReference type="Pfam" id="PF03264"/>
    </source>
</evidence>
<comment type="cofactor">
    <cofactor evidence="13">
        <name>heme</name>
        <dbReference type="ChEBI" id="CHEBI:30413"/>
    </cofactor>
    <text evidence="13">Binds 4 heme groups per subunit.</text>
</comment>
<dbReference type="EMBL" id="FMWD01000010">
    <property type="protein sequence ID" value="SCZ65683.1"/>
    <property type="molecule type" value="Genomic_DNA"/>
</dbReference>
<dbReference type="GO" id="GO:0020037">
    <property type="term" value="F:heme binding"/>
    <property type="evidence" value="ECO:0007669"/>
    <property type="project" value="InterPro"/>
</dbReference>
<evidence type="ECO:0000256" key="2">
    <source>
        <dbReference type="ARBA" id="ARBA00007395"/>
    </source>
</evidence>
<dbReference type="Pfam" id="PF03264">
    <property type="entry name" value="Cytochrom_NNT"/>
    <property type="match status" value="1"/>
</dbReference>
<dbReference type="RefSeq" id="WP_217632009.1">
    <property type="nucleotide sequence ID" value="NZ_FMWD01000010.1"/>
</dbReference>
<feature type="binding site" description="covalent" evidence="13">
    <location>
        <position position="81"/>
    </location>
    <ligand>
        <name>heme</name>
        <dbReference type="ChEBI" id="CHEBI:30413"/>
        <label>2</label>
    </ligand>
</feature>
<dbReference type="Gene3D" id="1.10.3820.10">
    <property type="entry name" value="Di-heme elbow motif domain"/>
    <property type="match status" value="1"/>
</dbReference>
<dbReference type="AlphaFoldDB" id="A0A1G5QV07"/>
<evidence type="ECO:0000256" key="6">
    <source>
        <dbReference type="ARBA" id="ARBA00022692"/>
    </source>
</evidence>